<accession>A0A1I0H7K8</accession>
<dbReference type="STRING" id="349064.SAMN05660429_02693"/>
<keyword evidence="3" id="KW-1185">Reference proteome</keyword>
<gene>
    <name evidence="2" type="ORF">SAMN05660429_02693</name>
</gene>
<name>A0A1I0H7K8_THASX</name>
<sequence length="97" mass="10511">MKTVKMSVVLTGFLAGMLSFTTLASNEKLTTDIEHALANQNAAVKANISNQFKRSVSEQLSQLAIENEVLLQSVALDSLNKNENDDTNKTEIIASAK</sequence>
<proteinExistence type="predicted"/>
<evidence type="ECO:0000256" key="1">
    <source>
        <dbReference type="SAM" id="SignalP"/>
    </source>
</evidence>
<evidence type="ECO:0000313" key="2">
    <source>
        <dbReference type="EMBL" id="SET78793.1"/>
    </source>
</evidence>
<dbReference type="Proteomes" id="UP000199308">
    <property type="component" value="Unassembled WGS sequence"/>
</dbReference>
<feature type="chain" id="PRO_5011531761" evidence="1">
    <location>
        <begin position="25"/>
        <end position="97"/>
    </location>
</feature>
<organism evidence="2 3">
    <name type="scientific">Thalassotalea agarivorans</name>
    <name type="common">Thalassomonas agarivorans</name>
    <dbReference type="NCBI Taxonomy" id="349064"/>
    <lineage>
        <taxon>Bacteria</taxon>
        <taxon>Pseudomonadati</taxon>
        <taxon>Pseudomonadota</taxon>
        <taxon>Gammaproteobacteria</taxon>
        <taxon>Alteromonadales</taxon>
        <taxon>Colwelliaceae</taxon>
        <taxon>Thalassotalea</taxon>
    </lineage>
</organism>
<evidence type="ECO:0000313" key="3">
    <source>
        <dbReference type="Proteomes" id="UP000199308"/>
    </source>
</evidence>
<reference evidence="2 3" key="1">
    <citation type="submission" date="2016-10" db="EMBL/GenBank/DDBJ databases">
        <authorList>
            <person name="de Groot N.N."/>
        </authorList>
    </citation>
    <scope>NUCLEOTIDE SEQUENCE [LARGE SCALE GENOMIC DNA]</scope>
    <source>
        <strain evidence="2 3">DSM 19706</strain>
    </source>
</reference>
<dbReference type="AlphaFoldDB" id="A0A1I0H7K8"/>
<keyword evidence="1" id="KW-0732">Signal</keyword>
<feature type="signal peptide" evidence="1">
    <location>
        <begin position="1"/>
        <end position="24"/>
    </location>
</feature>
<dbReference type="EMBL" id="FOHK01000014">
    <property type="protein sequence ID" value="SET78793.1"/>
    <property type="molecule type" value="Genomic_DNA"/>
</dbReference>
<protein>
    <submittedName>
        <fullName evidence="2">Uncharacterized protein</fullName>
    </submittedName>
</protein>
<dbReference type="RefSeq" id="WP_093331535.1">
    <property type="nucleotide sequence ID" value="NZ_AP027363.1"/>
</dbReference>